<protein>
    <submittedName>
        <fullName evidence="1">Uncharacterized protein</fullName>
    </submittedName>
</protein>
<proteinExistence type="predicted"/>
<accession>A0ACB8FGB0</accession>
<keyword evidence="2" id="KW-1185">Reference proteome</keyword>
<organism evidence="1 2">
    <name type="scientific">Sphaerodactylus townsendi</name>
    <dbReference type="NCBI Taxonomy" id="933632"/>
    <lineage>
        <taxon>Eukaryota</taxon>
        <taxon>Metazoa</taxon>
        <taxon>Chordata</taxon>
        <taxon>Craniata</taxon>
        <taxon>Vertebrata</taxon>
        <taxon>Euteleostomi</taxon>
        <taxon>Lepidosauria</taxon>
        <taxon>Squamata</taxon>
        <taxon>Bifurcata</taxon>
        <taxon>Gekkota</taxon>
        <taxon>Sphaerodactylidae</taxon>
        <taxon>Sphaerodactylus</taxon>
    </lineage>
</organism>
<name>A0ACB8FGB0_9SAUR</name>
<evidence type="ECO:0000313" key="2">
    <source>
        <dbReference type="Proteomes" id="UP000827872"/>
    </source>
</evidence>
<dbReference type="EMBL" id="CM037617">
    <property type="protein sequence ID" value="KAH8004352.1"/>
    <property type="molecule type" value="Genomic_DNA"/>
</dbReference>
<gene>
    <name evidence="1" type="ORF">K3G42_008445</name>
</gene>
<comment type="caution">
    <text evidence="1">The sequence shown here is derived from an EMBL/GenBank/DDBJ whole genome shotgun (WGS) entry which is preliminary data.</text>
</comment>
<dbReference type="Proteomes" id="UP000827872">
    <property type="component" value="Linkage Group LG04"/>
</dbReference>
<reference evidence="1" key="1">
    <citation type="submission" date="2021-08" db="EMBL/GenBank/DDBJ databases">
        <title>The first chromosome-level gecko genome reveals the dynamic sex chromosomes of Neotropical dwarf geckos (Sphaerodactylidae: Sphaerodactylus).</title>
        <authorList>
            <person name="Pinto B.J."/>
            <person name="Keating S.E."/>
            <person name="Gamble T."/>
        </authorList>
    </citation>
    <scope>NUCLEOTIDE SEQUENCE</scope>
    <source>
        <strain evidence="1">TG3544</strain>
    </source>
</reference>
<evidence type="ECO:0000313" key="1">
    <source>
        <dbReference type="EMBL" id="KAH8004352.1"/>
    </source>
</evidence>
<sequence length="77" mass="8534">MRLNTAAFLDPEEVKNIETLRAKLFSQNVQLWPDEAHYYHLCEENGSGSVDGEAETSFLVAKGAILKGAKFSFVVNS</sequence>